<keyword evidence="3" id="KW-1185">Reference proteome</keyword>
<evidence type="ECO:0000256" key="1">
    <source>
        <dbReference type="SAM" id="Phobius"/>
    </source>
</evidence>
<keyword evidence="1" id="KW-1133">Transmembrane helix</keyword>
<feature type="transmembrane region" description="Helical" evidence="1">
    <location>
        <begin position="45"/>
        <end position="60"/>
    </location>
</feature>
<protein>
    <submittedName>
        <fullName evidence="2">Uncharacterized protein</fullName>
    </submittedName>
</protein>
<name>A0A2U2I5P7_9BURK</name>
<proteinExistence type="predicted"/>
<keyword evidence="1" id="KW-0812">Transmembrane</keyword>
<dbReference type="RefSeq" id="WP_106756192.1">
    <property type="nucleotide sequence ID" value="NZ_PXWF02000050.1"/>
</dbReference>
<accession>A0A2U2I5P7</accession>
<dbReference type="AlphaFoldDB" id="A0A2U2I5P7"/>
<organism evidence="2 3">
    <name type="scientific">Massilia glaciei</name>
    <dbReference type="NCBI Taxonomy" id="1524097"/>
    <lineage>
        <taxon>Bacteria</taxon>
        <taxon>Pseudomonadati</taxon>
        <taxon>Pseudomonadota</taxon>
        <taxon>Betaproteobacteria</taxon>
        <taxon>Burkholderiales</taxon>
        <taxon>Oxalobacteraceae</taxon>
        <taxon>Telluria group</taxon>
        <taxon>Massilia</taxon>
    </lineage>
</organism>
<comment type="caution">
    <text evidence="2">The sequence shown here is derived from an EMBL/GenBank/DDBJ whole genome shotgun (WGS) entry which is preliminary data.</text>
</comment>
<evidence type="ECO:0000313" key="2">
    <source>
        <dbReference type="EMBL" id="PWF55042.1"/>
    </source>
</evidence>
<keyword evidence="1" id="KW-0472">Membrane</keyword>
<sequence>MAKFLGKGLRLKLAAPTGLRLMLEMMLGSGIGMLIADVLFQTNPLVLLALWCTVNIYFVCHRTPDGKGLDFKVW</sequence>
<dbReference type="EMBL" id="PXWF02000050">
    <property type="protein sequence ID" value="PWF55042.1"/>
    <property type="molecule type" value="Genomic_DNA"/>
</dbReference>
<gene>
    <name evidence="2" type="ORF">C7C56_003950</name>
</gene>
<dbReference type="Proteomes" id="UP000241421">
    <property type="component" value="Unassembled WGS sequence"/>
</dbReference>
<evidence type="ECO:0000313" key="3">
    <source>
        <dbReference type="Proteomes" id="UP000241421"/>
    </source>
</evidence>
<reference evidence="2 3" key="1">
    <citation type="submission" date="2018-04" db="EMBL/GenBank/DDBJ databases">
        <title>Massilia violaceinigra sp. nov., a novel purple-pigmented bacterium isolated from Tianshan glacier, Xinjiang, China.</title>
        <authorList>
            <person name="Wang H."/>
        </authorList>
    </citation>
    <scope>NUCLEOTIDE SEQUENCE [LARGE SCALE GENOMIC DNA]</scope>
    <source>
        <strain evidence="2 3">B448-2</strain>
    </source>
</reference>
<feature type="transmembrane region" description="Helical" evidence="1">
    <location>
        <begin position="21"/>
        <end position="39"/>
    </location>
</feature>